<gene>
    <name evidence="3" type="ORF">RCL2_000729800</name>
</gene>
<proteinExistence type="predicted"/>
<feature type="region of interest" description="Disordered" evidence="2">
    <location>
        <begin position="104"/>
        <end position="123"/>
    </location>
</feature>
<dbReference type="EMBL" id="BLAL01000047">
    <property type="protein sequence ID" value="GES79997.1"/>
    <property type="molecule type" value="Genomic_DNA"/>
</dbReference>
<organism evidence="3 4">
    <name type="scientific">Rhizophagus clarus</name>
    <dbReference type="NCBI Taxonomy" id="94130"/>
    <lineage>
        <taxon>Eukaryota</taxon>
        <taxon>Fungi</taxon>
        <taxon>Fungi incertae sedis</taxon>
        <taxon>Mucoromycota</taxon>
        <taxon>Glomeromycotina</taxon>
        <taxon>Glomeromycetes</taxon>
        <taxon>Glomerales</taxon>
        <taxon>Glomeraceae</taxon>
        <taxon>Rhizophagus</taxon>
    </lineage>
</organism>
<evidence type="ECO:0000313" key="3">
    <source>
        <dbReference type="EMBL" id="GES79997.1"/>
    </source>
</evidence>
<sequence length="349" mass="40741">MSEPAPKKASMRWKPFELIGVLTFLNDNFELWHENRRKACIMAIKETNINRDDKALYNKINSMIKAMEDYHKDGIKSPSCAIMWKHDKIFDLVKDLYDKTVKKKNEENQETSSRTSDGGGNGDVIVRSKYAIKVPVSKKRKEVHREPSNSQVRWKQLELLGVLTYLNDNFGLWQENHLKACNVAIRETNINRDEKSLYNKINSMFKAMEDYQKEGKKSTAWEEGSKVFDLVKEMYEKAKEGKESKKAIIDDDTEMTINDDQATNEMLAAINKLCDEKRNLISQNQTMIIKKIEEANDIFEKTNVQMFYSAERARNICNEKLDKIAQLQTELIELMRVVNNKYEELKDLQ</sequence>
<evidence type="ECO:0000313" key="4">
    <source>
        <dbReference type="Proteomes" id="UP000615446"/>
    </source>
</evidence>
<name>A0A8H3L718_9GLOM</name>
<protein>
    <submittedName>
        <fullName evidence="3">Uncharacterized protein</fullName>
    </submittedName>
</protein>
<feature type="coiled-coil region" evidence="1">
    <location>
        <begin position="310"/>
        <end position="344"/>
    </location>
</feature>
<dbReference type="OrthoDB" id="2316735at2759"/>
<evidence type="ECO:0000256" key="2">
    <source>
        <dbReference type="SAM" id="MobiDB-lite"/>
    </source>
</evidence>
<reference evidence="3" key="1">
    <citation type="submission" date="2019-10" db="EMBL/GenBank/DDBJ databases">
        <title>Conservation and host-specific expression of non-tandemly repeated heterogenous ribosome RNA gene in arbuscular mycorrhizal fungi.</title>
        <authorList>
            <person name="Maeda T."/>
            <person name="Kobayashi Y."/>
            <person name="Nakagawa T."/>
            <person name="Ezawa T."/>
            <person name="Yamaguchi K."/>
            <person name="Bino T."/>
            <person name="Nishimoto Y."/>
            <person name="Shigenobu S."/>
            <person name="Kawaguchi M."/>
        </authorList>
    </citation>
    <scope>NUCLEOTIDE SEQUENCE</scope>
    <source>
        <strain evidence="3">HR1</strain>
    </source>
</reference>
<accession>A0A8H3L718</accession>
<keyword evidence="1" id="KW-0175">Coiled coil</keyword>
<comment type="caution">
    <text evidence="3">The sequence shown here is derived from an EMBL/GenBank/DDBJ whole genome shotgun (WGS) entry which is preliminary data.</text>
</comment>
<dbReference type="Proteomes" id="UP000615446">
    <property type="component" value="Unassembled WGS sequence"/>
</dbReference>
<evidence type="ECO:0000256" key="1">
    <source>
        <dbReference type="SAM" id="Coils"/>
    </source>
</evidence>
<dbReference type="AlphaFoldDB" id="A0A8H3L718"/>